<dbReference type="EMBL" id="MHCH01000038">
    <property type="protein sequence ID" value="OGY16777.1"/>
    <property type="molecule type" value="Genomic_DNA"/>
</dbReference>
<feature type="transmembrane region" description="Helical" evidence="5">
    <location>
        <begin position="36"/>
        <end position="54"/>
    </location>
</feature>
<comment type="caution">
    <text evidence="6">The sequence shown here is derived from an EMBL/GenBank/DDBJ whole genome shotgun (WGS) entry which is preliminary data.</text>
</comment>
<keyword evidence="3 5" id="KW-1133">Transmembrane helix</keyword>
<feature type="transmembrane region" description="Helical" evidence="5">
    <location>
        <begin position="226"/>
        <end position="247"/>
    </location>
</feature>
<dbReference type="Pfam" id="PF02535">
    <property type="entry name" value="Zip"/>
    <property type="match status" value="2"/>
</dbReference>
<accession>A0A1G1VNI1</accession>
<evidence type="ECO:0000256" key="3">
    <source>
        <dbReference type="ARBA" id="ARBA00022989"/>
    </source>
</evidence>
<evidence type="ECO:0000313" key="6">
    <source>
        <dbReference type="EMBL" id="OGY16777.1"/>
    </source>
</evidence>
<reference evidence="6 7" key="1">
    <citation type="journal article" date="2016" name="Nat. Commun.">
        <title>Thousands of microbial genomes shed light on interconnected biogeochemical processes in an aquifer system.</title>
        <authorList>
            <person name="Anantharaman K."/>
            <person name="Brown C.T."/>
            <person name="Hug L.A."/>
            <person name="Sharon I."/>
            <person name="Castelle C.J."/>
            <person name="Probst A.J."/>
            <person name="Thomas B.C."/>
            <person name="Singh A."/>
            <person name="Wilkins M.J."/>
            <person name="Karaoz U."/>
            <person name="Brodie E.L."/>
            <person name="Williams K.H."/>
            <person name="Hubbard S.S."/>
            <person name="Banfield J.F."/>
        </authorList>
    </citation>
    <scope>NUCLEOTIDE SEQUENCE [LARGE SCALE GENOMIC DNA]</scope>
</reference>
<comment type="subcellular location">
    <subcellularLocation>
        <location evidence="1">Membrane</location>
        <topology evidence="1">Multi-pass membrane protein</topology>
    </subcellularLocation>
</comment>
<evidence type="ECO:0000313" key="7">
    <source>
        <dbReference type="Proteomes" id="UP000177324"/>
    </source>
</evidence>
<feature type="transmembrane region" description="Helical" evidence="5">
    <location>
        <begin position="66"/>
        <end position="85"/>
    </location>
</feature>
<dbReference type="PANTHER" id="PTHR16950:SF16">
    <property type="entry name" value="ZINC TRANSPORTER ZIP13"/>
    <property type="match status" value="1"/>
</dbReference>
<feature type="transmembrane region" description="Helical" evidence="5">
    <location>
        <begin position="165"/>
        <end position="187"/>
    </location>
</feature>
<proteinExistence type="predicted"/>
<dbReference type="STRING" id="1797589.A2784_02130"/>
<sequence length="251" mass="26881">MAVLIVYSLVAGLVSLMGGLVVLWQSRLAQRLVSPLMAFGAGAFLAAALVDILPEALEAAPEPQPILMATLAGFVMFFTLERLVMRLKGGRQGHKHSEHTESLPFLLVLGDSIHNFIDGIVIALAFVANPLIGLPTALAIAAHEIPQEIGDFSILLNLGWNKKKVLAVNVIQSLLTIPGVILGVYLGRTIEPYLALTLGATAGIFLYIAASDVIPELHHYSSHKHVLRIVLPMIGSIMALSYLSYLAHLSG</sequence>
<organism evidence="6 7">
    <name type="scientific">Candidatus Chisholmbacteria bacterium RIFCSPHIGHO2_01_FULL_48_12</name>
    <dbReference type="NCBI Taxonomy" id="1797589"/>
    <lineage>
        <taxon>Bacteria</taxon>
        <taxon>Candidatus Chisholmiibacteriota</taxon>
    </lineage>
</organism>
<feature type="transmembrane region" description="Helical" evidence="5">
    <location>
        <begin position="6"/>
        <end position="24"/>
    </location>
</feature>
<protein>
    <recommendedName>
        <fullName evidence="8">ZIP zinc transporter</fullName>
    </recommendedName>
</protein>
<gene>
    <name evidence="6" type="ORF">A2784_02130</name>
</gene>
<dbReference type="AlphaFoldDB" id="A0A1G1VNI1"/>
<evidence type="ECO:0000256" key="4">
    <source>
        <dbReference type="ARBA" id="ARBA00023136"/>
    </source>
</evidence>
<dbReference type="Proteomes" id="UP000177324">
    <property type="component" value="Unassembled WGS sequence"/>
</dbReference>
<evidence type="ECO:0008006" key="8">
    <source>
        <dbReference type="Google" id="ProtNLM"/>
    </source>
</evidence>
<dbReference type="GO" id="GO:0046873">
    <property type="term" value="F:metal ion transmembrane transporter activity"/>
    <property type="evidence" value="ECO:0007669"/>
    <property type="project" value="InterPro"/>
</dbReference>
<dbReference type="GO" id="GO:0016020">
    <property type="term" value="C:membrane"/>
    <property type="evidence" value="ECO:0007669"/>
    <property type="project" value="UniProtKB-SubCell"/>
</dbReference>
<dbReference type="PANTHER" id="PTHR16950">
    <property type="entry name" value="ZINC TRANSPORTER SLC39A7 HISTIDINE-RICH MEMBRANE PROTEIN KE4"/>
    <property type="match status" value="1"/>
</dbReference>
<dbReference type="InterPro" id="IPR003689">
    <property type="entry name" value="ZIP"/>
</dbReference>
<name>A0A1G1VNI1_9BACT</name>
<evidence type="ECO:0000256" key="2">
    <source>
        <dbReference type="ARBA" id="ARBA00022692"/>
    </source>
</evidence>
<feature type="transmembrane region" description="Helical" evidence="5">
    <location>
        <begin position="193"/>
        <end position="214"/>
    </location>
</feature>
<keyword evidence="4 5" id="KW-0472">Membrane</keyword>
<evidence type="ECO:0000256" key="1">
    <source>
        <dbReference type="ARBA" id="ARBA00004141"/>
    </source>
</evidence>
<keyword evidence="2 5" id="KW-0812">Transmembrane</keyword>
<evidence type="ECO:0000256" key="5">
    <source>
        <dbReference type="SAM" id="Phobius"/>
    </source>
</evidence>